<comment type="caution">
    <text evidence="1">The sequence shown here is derived from an EMBL/GenBank/DDBJ whole genome shotgun (WGS) entry which is preliminary data.</text>
</comment>
<dbReference type="RefSeq" id="WP_202856022.1">
    <property type="nucleotide sequence ID" value="NZ_JAEUGD010000031.1"/>
</dbReference>
<protein>
    <submittedName>
        <fullName evidence="1">Septum formation initiator family protein</fullName>
    </submittedName>
</protein>
<gene>
    <name evidence="1" type="ORF">JMN32_09190</name>
</gene>
<accession>A0A937FWU6</accession>
<organism evidence="1 2">
    <name type="scientific">Fulvivirga marina</name>
    <dbReference type="NCBI Taxonomy" id="2494733"/>
    <lineage>
        <taxon>Bacteria</taxon>
        <taxon>Pseudomonadati</taxon>
        <taxon>Bacteroidota</taxon>
        <taxon>Cytophagia</taxon>
        <taxon>Cytophagales</taxon>
        <taxon>Fulvivirgaceae</taxon>
        <taxon>Fulvivirga</taxon>
    </lineage>
</organism>
<evidence type="ECO:0000313" key="1">
    <source>
        <dbReference type="EMBL" id="MBL6446482.1"/>
    </source>
</evidence>
<dbReference type="AlphaFoldDB" id="A0A937FWU6"/>
<dbReference type="Proteomes" id="UP000614216">
    <property type="component" value="Unassembled WGS sequence"/>
</dbReference>
<keyword evidence="2" id="KW-1185">Reference proteome</keyword>
<dbReference type="InterPro" id="IPR007060">
    <property type="entry name" value="FtsL/DivIC"/>
</dbReference>
<reference evidence="1" key="1">
    <citation type="submission" date="2021-01" db="EMBL/GenBank/DDBJ databases">
        <title>Fulvivirga kasyanovii gen. nov., sp nov., a novel member of the phylum Bacteroidetes isolated from seawater in a mussel farm.</title>
        <authorList>
            <person name="Zhao L.-H."/>
            <person name="Wang Z.-J."/>
        </authorList>
    </citation>
    <scope>NUCLEOTIDE SEQUENCE</scope>
    <source>
        <strain evidence="1">29W222</strain>
    </source>
</reference>
<name>A0A937FWU6_9BACT</name>
<proteinExistence type="predicted"/>
<evidence type="ECO:0000313" key="2">
    <source>
        <dbReference type="Proteomes" id="UP000614216"/>
    </source>
</evidence>
<dbReference type="EMBL" id="JAEUGD010000031">
    <property type="protein sequence ID" value="MBL6446482.1"/>
    <property type="molecule type" value="Genomic_DNA"/>
</dbReference>
<sequence length="94" mass="11566">MKLPKFTKNFFFLFSFFFLVWMLFIDANDLVSQIKLKNQLETLEDEKAYYLQKIEEVKKDREELLSNDELLEKFAREKYYMKKDTEDLFVVVEE</sequence>
<dbReference type="Pfam" id="PF04977">
    <property type="entry name" value="DivIC"/>
    <property type="match status" value="1"/>
</dbReference>